<dbReference type="Pfam" id="PF01590">
    <property type="entry name" value="GAF"/>
    <property type="match status" value="1"/>
</dbReference>
<dbReference type="Pfam" id="PF13487">
    <property type="entry name" value="HD_5"/>
    <property type="match status" value="1"/>
</dbReference>
<dbReference type="SMART" id="SM00065">
    <property type="entry name" value="GAF"/>
    <property type="match status" value="1"/>
</dbReference>
<dbReference type="EMBL" id="CAAJGR010000023">
    <property type="protein sequence ID" value="VHO06171.1"/>
    <property type="molecule type" value="Genomic_DNA"/>
</dbReference>
<dbReference type="GO" id="GO:0008081">
    <property type="term" value="F:phosphoric diester hydrolase activity"/>
    <property type="evidence" value="ECO:0007669"/>
    <property type="project" value="UniProtKB-ARBA"/>
</dbReference>
<sequence>MDNIEQLEHFVAVGLALAKQADSAQLLEQILQSAQQISAAEGGTIYRCDGTELTFATLINHRLGLHQGGTSNVSPDQQPIPLQFDGQANTTAVVAMAANQKHPIVIDDVYQSTLVNQQKARQFDQQMGYRTQSMFTVPLLDHQMDVVGVLQLINCLDTAGRVQAFPVAVQRQVIALASLAAMVMTNKQLVQDLENLFGALSRLLAKAIDEKSPYTGGHCRRVPELTMMLAEACNQVTTGPLADFTMTAADKHELSVAGWLHDCGKIATPEYVMDKATKLHGLHDNIELVAARFEIAARDIELNTQLDATGKTQQLAKLRDDLSFLQQANIGGEYMSQALQQRVCDIAQRYQIRIADKLQPVLTPEEVTNLCVARGTLNDDERRIINRHIDITIEMLESLPFPKHLKNVPEYAGGHHEKMDGTGYPRGLKKEQMSVQARIMAIADVFEALTASDRPYKKAKTLTESLRILGFMARDQHIDADLFRVFLEQKVYMQFAQQFLSPEQIDEVDISQIPGWQAPH</sequence>
<dbReference type="Gene3D" id="1.10.3210.10">
    <property type="entry name" value="Hypothetical protein af1432"/>
    <property type="match status" value="2"/>
</dbReference>
<reference evidence="2" key="1">
    <citation type="submission" date="2019-04" db="EMBL/GenBank/DDBJ databases">
        <authorList>
            <person name="Brambilla D."/>
        </authorList>
    </citation>
    <scope>NUCLEOTIDE SEQUENCE</scope>
    <source>
        <strain evidence="2">BAL1</strain>
    </source>
</reference>
<protein>
    <submittedName>
        <fullName evidence="2">Metal dependent phosphohydrolase</fullName>
    </submittedName>
</protein>
<feature type="domain" description="HD-GYP" evidence="1">
    <location>
        <begin position="301"/>
        <end position="502"/>
    </location>
</feature>
<dbReference type="SMART" id="SM00471">
    <property type="entry name" value="HDc"/>
    <property type="match status" value="1"/>
</dbReference>
<dbReference type="Gene3D" id="3.30.450.40">
    <property type="match status" value="1"/>
</dbReference>
<organism evidence="2">
    <name type="scientific">Rheinheimera sp. BAL341</name>
    <dbReference type="NCBI Taxonomy" id="1708203"/>
    <lineage>
        <taxon>Bacteria</taxon>
        <taxon>Pseudomonadati</taxon>
        <taxon>Pseudomonadota</taxon>
        <taxon>Gammaproteobacteria</taxon>
        <taxon>Chromatiales</taxon>
        <taxon>Chromatiaceae</taxon>
        <taxon>Rheinheimera</taxon>
    </lineage>
</organism>
<dbReference type="InterPro" id="IPR037522">
    <property type="entry name" value="HD_GYP_dom"/>
</dbReference>
<dbReference type="PANTHER" id="PTHR43155">
    <property type="entry name" value="CYCLIC DI-GMP PHOSPHODIESTERASE PA4108-RELATED"/>
    <property type="match status" value="1"/>
</dbReference>
<gene>
    <name evidence="2" type="ORF">BAL341_3209</name>
</gene>
<dbReference type="SUPFAM" id="SSF55781">
    <property type="entry name" value="GAF domain-like"/>
    <property type="match status" value="1"/>
</dbReference>
<accession>A0A486XWL3</accession>
<dbReference type="InterPro" id="IPR029016">
    <property type="entry name" value="GAF-like_dom_sf"/>
</dbReference>
<proteinExistence type="predicted"/>
<dbReference type="InterPro" id="IPR003607">
    <property type="entry name" value="HD/PDEase_dom"/>
</dbReference>
<name>A0A486XWL3_9GAMM</name>
<evidence type="ECO:0000313" key="2">
    <source>
        <dbReference type="EMBL" id="VHO06171.1"/>
    </source>
</evidence>
<dbReference type="PANTHER" id="PTHR43155:SF2">
    <property type="entry name" value="CYCLIC DI-GMP PHOSPHODIESTERASE PA4108"/>
    <property type="match status" value="1"/>
</dbReference>
<dbReference type="SUPFAM" id="SSF109604">
    <property type="entry name" value="HD-domain/PDEase-like"/>
    <property type="match status" value="1"/>
</dbReference>
<dbReference type="InterPro" id="IPR003018">
    <property type="entry name" value="GAF"/>
</dbReference>
<dbReference type="AlphaFoldDB" id="A0A486XWL3"/>
<keyword evidence="2" id="KW-0378">Hydrolase</keyword>
<dbReference type="CDD" id="cd00077">
    <property type="entry name" value="HDc"/>
    <property type="match status" value="1"/>
</dbReference>
<dbReference type="PROSITE" id="PS51832">
    <property type="entry name" value="HD_GYP"/>
    <property type="match status" value="1"/>
</dbReference>
<evidence type="ECO:0000259" key="1">
    <source>
        <dbReference type="PROSITE" id="PS51832"/>
    </source>
</evidence>